<evidence type="ECO:0000313" key="1">
    <source>
        <dbReference type="EMBL" id="CAL8077188.1"/>
    </source>
</evidence>
<protein>
    <submittedName>
        <fullName evidence="1">Uncharacterized protein</fullName>
    </submittedName>
</protein>
<evidence type="ECO:0000313" key="2">
    <source>
        <dbReference type="Proteomes" id="UP001642540"/>
    </source>
</evidence>
<dbReference type="InterPro" id="IPR002328">
    <property type="entry name" value="ADH_Zn_CS"/>
</dbReference>
<sequence length="147" mass="17080">MKCESVDVKKEKILVLQAVILFRVIGRDSMSLPVIIVNHEVNDDRDPFNDPANTTRLPCLLVNMIFEFAKTHDETLSMSVCRNENKTEVEARKKSMWEYIVIPGNFRKNCAAWKGHESYGKVGWMGYRIRVRFPGWSESNHALEYDK</sequence>
<proteinExistence type="predicted"/>
<dbReference type="PROSITE" id="PS00059">
    <property type="entry name" value="ADH_ZINC"/>
    <property type="match status" value="1"/>
</dbReference>
<keyword evidence="2" id="KW-1185">Reference proteome</keyword>
<dbReference type="Proteomes" id="UP001642540">
    <property type="component" value="Unassembled WGS sequence"/>
</dbReference>
<name>A0ABP1Q000_9HEXA</name>
<comment type="caution">
    <text evidence="1">The sequence shown here is derived from an EMBL/GenBank/DDBJ whole genome shotgun (WGS) entry which is preliminary data.</text>
</comment>
<reference evidence="1 2" key="1">
    <citation type="submission" date="2024-08" db="EMBL/GenBank/DDBJ databases">
        <authorList>
            <person name="Cucini C."/>
            <person name="Frati F."/>
        </authorList>
    </citation>
    <scope>NUCLEOTIDE SEQUENCE [LARGE SCALE GENOMIC DNA]</scope>
</reference>
<accession>A0ABP1Q000</accession>
<dbReference type="EMBL" id="CAXLJM020000012">
    <property type="protein sequence ID" value="CAL8077188.1"/>
    <property type="molecule type" value="Genomic_DNA"/>
</dbReference>
<organism evidence="1 2">
    <name type="scientific">Orchesella dallaii</name>
    <dbReference type="NCBI Taxonomy" id="48710"/>
    <lineage>
        <taxon>Eukaryota</taxon>
        <taxon>Metazoa</taxon>
        <taxon>Ecdysozoa</taxon>
        <taxon>Arthropoda</taxon>
        <taxon>Hexapoda</taxon>
        <taxon>Collembola</taxon>
        <taxon>Entomobryomorpha</taxon>
        <taxon>Entomobryoidea</taxon>
        <taxon>Orchesellidae</taxon>
        <taxon>Orchesellinae</taxon>
        <taxon>Orchesella</taxon>
    </lineage>
</organism>
<gene>
    <name evidence="1" type="ORF">ODALV1_LOCUS3728</name>
</gene>